<dbReference type="AlphaFoldDB" id="A0A8B7PAX6"/>
<keyword evidence="8" id="KW-1185">Reference proteome</keyword>
<feature type="region of interest" description="Disordered" evidence="5">
    <location>
        <begin position="218"/>
        <end position="259"/>
    </location>
</feature>
<evidence type="ECO:0000256" key="1">
    <source>
        <dbReference type="ARBA" id="ARBA00022723"/>
    </source>
</evidence>
<dbReference type="GO" id="GO:0008270">
    <property type="term" value="F:zinc ion binding"/>
    <property type="evidence" value="ECO:0007669"/>
    <property type="project" value="UniProtKB-KW"/>
</dbReference>
<dbReference type="SUPFAM" id="SSF50729">
    <property type="entry name" value="PH domain-like"/>
    <property type="match status" value="1"/>
</dbReference>
<evidence type="ECO:0000259" key="7">
    <source>
        <dbReference type="PROSITE" id="PS50178"/>
    </source>
</evidence>
<feature type="domain" description="PH" evidence="6">
    <location>
        <begin position="35"/>
        <end position="131"/>
    </location>
</feature>
<dbReference type="PANTHER" id="PTHR46280">
    <property type="entry name" value="PLECKSTRIN HOMOLOGY DOMAIN-CONTAINING FAMILY F MEMBER 2-RELATED"/>
    <property type="match status" value="1"/>
</dbReference>
<feature type="compositionally biased region" description="Acidic residues" evidence="5">
    <location>
        <begin position="237"/>
        <end position="248"/>
    </location>
</feature>
<protein>
    <submittedName>
        <fullName evidence="9">Pleckstrin homology domain-containing family F member 2 isoform X1</fullName>
    </submittedName>
</protein>
<dbReference type="InterPro" id="IPR001849">
    <property type="entry name" value="PH_domain"/>
</dbReference>
<dbReference type="InterPro" id="IPR037871">
    <property type="entry name" value="PH_Phafin"/>
</dbReference>
<dbReference type="Pfam" id="PF00169">
    <property type="entry name" value="PH"/>
    <property type="match status" value="1"/>
</dbReference>
<keyword evidence="2 4" id="KW-0863">Zinc-finger</keyword>
<dbReference type="RefSeq" id="XP_018022882.1">
    <property type="nucleotide sequence ID" value="XM_018167393.2"/>
</dbReference>
<dbReference type="SUPFAM" id="SSF57903">
    <property type="entry name" value="FYVE/PHD zinc finger"/>
    <property type="match status" value="1"/>
</dbReference>
<dbReference type="InterPro" id="IPR011011">
    <property type="entry name" value="Znf_FYVE_PHD"/>
</dbReference>
<evidence type="ECO:0000259" key="6">
    <source>
        <dbReference type="PROSITE" id="PS50003"/>
    </source>
</evidence>
<gene>
    <name evidence="9" type="primary">LOC108678897</name>
</gene>
<keyword evidence="1" id="KW-0479">Metal-binding</keyword>
<dbReference type="CTD" id="31105"/>
<dbReference type="PANTHER" id="PTHR46280:SF3">
    <property type="entry name" value="PLECKSTRIN HOMOLOGY DOMAIN-CONTAINING FAMILY F MEMBER 1 HOMOLOG"/>
    <property type="match status" value="1"/>
</dbReference>
<dbReference type="PROSITE" id="PS50178">
    <property type="entry name" value="ZF_FYVE"/>
    <property type="match status" value="1"/>
</dbReference>
<dbReference type="OMA" id="PVRVCEH"/>
<dbReference type="InterPro" id="IPR011993">
    <property type="entry name" value="PH-like_dom_sf"/>
</dbReference>
<dbReference type="InterPro" id="IPR051765">
    <property type="entry name" value="PH_domain-containing_F"/>
</dbReference>
<dbReference type="Gene3D" id="3.30.40.10">
    <property type="entry name" value="Zinc/RING finger domain, C3HC4 (zinc finger)"/>
    <property type="match status" value="1"/>
</dbReference>
<evidence type="ECO:0000313" key="9">
    <source>
        <dbReference type="RefSeq" id="XP_018022882.1"/>
    </source>
</evidence>
<evidence type="ECO:0000313" key="8">
    <source>
        <dbReference type="Proteomes" id="UP000694843"/>
    </source>
</evidence>
<evidence type="ECO:0000256" key="4">
    <source>
        <dbReference type="PROSITE-ProRule" id="PRU00091"/>
    </source>
</evidence>
<dbReference type="InterPro" id="IPR017455">
    <property type="entry name" value="Znf_FYVE-rel"/>
</dbReference>
<dbReference type="CDD" id="cd01218">
    <property type="entry name" value="PH_Phafin2-like"/>
    <property type="match status" value="1"/>
</dbReference>
<dbReference type="InterPro" id="IPR013083">
    <property type="entry name" value="Znf_RING/FYVE/PHD"/>
</dbReference>
<dbReference type="GO" id="GO:0005769">
    <property type="term" value="C:early endosome"/>
    <property type="evidence" value="ECO:0007669"/>
    <property type="project" value="TreeGrafter"/>
</dbReference>
<dbReference type="GO" id="GO:0035091">
    <property type="term" value="F:phosphatidylinositol binding"/>
    <property type="evidence" value="ECO:0007669"/>
    <property type="project" value="TreeGrafter"/>
</dbReference>
<sequence>MVDRLVNSEANARRIALVESCFGASGQPLAVPGRVLVGEGVLTKMCRKKPKPRQVFLFNDILVYGNIVMSKKKYNQQHIIPLEEVQLSSLDDNGQHRNGWLIKTPTKSFAVYAATATEKTEWMAHINKCVQDLLNKSGKKAADTHAAVWVPDDAATTCQHCQRVQFNVIQRRHHCRKCGRVVCGACSSKKILLPHQSSKPLRCCLACYDEVSAASKAGLGDNRPAGDARDMAVNDNSSDDDSDDEGNPGDDAAQPPMLTQTMKFYERGDAATNANAEVGAPAAPEDDAAVIDKLV</sequence>
<name>A0A8B7PAX6_HYAAZ</name>
<feature type="region of interest" description="Disordered" evidence="5">
    <location>
        <begin position="275"/>
        <end position="295"/>
    </location>
</feature>
<dbReference type="SMART" id="SM00233">
    <property type="entry name" value="PH"/>
    <property type="match status" value="1"/>
</dbReference>
<dbReference type="OrthoDB" id="70570at2759"/>
<dbReference type="CDD" id="cd15717">
    <property type="entry name" value="FYVE_PKHF"/>
    <property type="match status" value="1"/>
</dbReference>
<dbReference type="Gene3D" id="2.30.29.30">
    <property type="entry name" value="Pleckstrin-homology domain (PH domain)/Phosphotyrosine-binding domain (PTB)"/>
    <property type="match status" value="1"/>
</dbReference>
<evidence type="ECO:0000256" key="5">
    <source>
        <dbReference type="SAM" id="MobiDB-lite"/>
    </source>
</evidence>
<evidence type="ECO:0000256" key="3">
    <source>
        <dbReference type="ARBA" id="ARBA00022833"/>
    </source>
</evidence>
<dbReference type="Pfam" id="PF01363">
    <property type="entry name" value="FYVE"/>
    <property type="match status" value="1"/>
</dbReference>
<keyword evidence="3" id="KW-0862">Zinc</keyword>
<dbReference type="GO" id="GO:0008333">
    <property type="term" value="P:endosome to lysosome transport"/>
    <property type="evidence" value="ECO:0007669"/>
    <property type="project" value="TreeGrafter"/>
</dbReference>
<organism evidence="8 9">
    <name type="scientific">Hyalella azteca</name>
    <name type="common">Amphipod</name>
    <dbReference type="NCBI Taxonomy" id="294128"/>
    <lineage>
        <taxon>Eukaryota</taxon>
        <taxon>Metazoa</taxon>
        <taxon>Ecdysozoa</taxon>
        <taxon>Arthropoda</taxon>
        <taxon>Crustacea</taxon>
        <taxon>Multicrustacea</taxon>
        <taxon>Malacostraca</taxon>
        <taxon>Eumalacostraca</taxon>
        <taxon>Peracarida</taxon>
        <taxon>Amphipoda</taxon>
        <taxon>Senticaudata</taxon>
        <taxon>Talitrida</taxon>
        <taxon>Talitroidea</taxon>
        <taxon>Hyalellidae</taxon>
        <taxon>Hyalella</taxon>
    </lineage>
</organism>
<dbReference type="Proteomes" id="UP000694843">
    <property type="component" value="Unplaced"/>
</dbReference>
<proteinExistence type="predicted"/>
<evidence type="ECO:0000256" key="2">
    <source>
        <dbReference type="ARBA" id="ARBA00022771"/>
    </source>
</evidence>
<accession>A0A8B7PAX6</accession>
<dbReference type="GO" id="GO:0007032">
    <property type="term" value="P:endosome organization"/>
    <property type="evidence" value="ECO:0007669"/>
    <property type="project" value="TreeGrafter"/>
</dbReference>
<dbReference type="KEGG" id="hazt:108678897"/>
<dbReference type="FunFam" id="2.30.29.30:FF:000167">
    <property type="entry name" value="Pleckstrin homology domain-containing family F member 2"/>
    <property type="match status" value="1"/>
</dbReference>
<dbReference type="InterPro" id="IPR000306">
    <property type="entry name" value="Znf_FYVE"/>
</dbReference>
<dbReference type="SMART" id="SM00064">
    <property type="entry name" value="FYVE"/>
    <property type="match status" value="1"/>
</dbReference>
<feature type="domain" description="FYVE-type" evidence="7">
    <location>
        <begin position="152"/>
        <end position="212"/>
    </location>
</feature>
<dbReference type="PROSITE" id="PS50003">
    <property type="entry name" value="PH_DOMAIN"/>
    <property type="match status" value="1"/>
</dbReference>
<dbReference type="GeneID" id="108678897"/>
<reference evidence="9" key="1">
    <citation type="submission" date="2025-08" db="UniProtKB">
        <authorList>
            <consortium name="RefSeq"/>
        </authorList>
    </citation>
    <scope>IDENTIFICATION</scope>
    <source>
        <tissue evidence="9">Whole organism</tissue>
    </source>
</reference>